<accession>A0A8D8LQ50</accession>
<protein>
    <submittedName>
        <fullName evidence="1">Uncharacterized protein</fullName>
    </submittedName>
</protein>
<reference evidence="1" key="1">
    <citation type="submission" date="2021-05" db="EMBL/GenBank/DDBJ databases">
        <authorList>
            <person name="Alioto T."/>
            <person name="Alioto T."/>
            <person name="Gomez Garrido J."/>
        </authorList>
    </citation>
    <scope>NUCLEOTIDE SEQUENCE</scope>
</reference>
<organism evidence="1">
    <name type="scientific">Cacopsylla melanoneura</name>
    <dbReference type="NCBI Taxonomy" id="428564"/>
    <lineage>
        <taxon>Eukaryota</taxon>
        <taxon>Metazoa</taxon>
        <taxon>Ecdysozoa</taxon>
        <taxon>Arthropoda</taxon>
        <taxon>Hexapoda</taxon>
        <taxon>Insecta</taxon>
        <taxon>Pterygota</taxon>
        <taxon>Neoptera</taxon>
        <taxon>Paraneoptera</taxon>
        <taxon>Hemiptera</taxon>
        <taxon>Sternorrhyncha</taxon>
        <taxon>Psylloidea</taxon>
        <taxon>Psyllidae</taxon>
        <taxon>Psyllinae</taxon>
        <taxon>Cacopsylla</taxon>
    </lineage>
</organism>
<name>A0A8D8LQ50_9HEMI</name>
<dbReference type="AlphaFoldDB" id="A0A8D8LQ50"/>
<evidence type="ECO:0000313" key="1">
    <source>
        <dbReference type="EMBL" id="CAG6610548.1"/>
    </source>
</evidence>
<proteinExistence type="predicted"/>
<dbReference type="EMBL" id="HBUF01018717">
    <property type="protein sequence ID" value="CAG6610548.1"/>
    <property type="molecule type" value="Transcribed_RNA"/>
</dbReference>
<sequence>MMMGLRASMETKAPVITMKRSWRLLNLAVINLATVLCPPHVVVQATLPPCNTAHVIHLATVYPRVALLVILNLATLGHHAARLHLVSVRLVLQRMRQHGQTIVINLATVQRMRIVISGWCHLVRIPPHPHPSHLAVIIEVVQLPPTLTHTHLICT</sequence>
<dbReference type="EMBL" id="HBUF01018721">
    <property type="protein sequence ID" value="CAG6610563.1"/>
    <property type="molecule type" value="Transcribed_RNA"/>
</dbReference>